<protein>
    <submittedName>
        <fullName evidence="3">PP family ATPase</fullName>
    </submittedName>
</protein>
<dbReference type="SUPFAM" id="SSF52402">
    <property type="entry name" value="Adenine nucleotide alpha hydrolases-like"/>
    <property type="match status" value="1"/>
</dbReference>
<dbReference type="PANTHER" id="PTHR43169">
    <property type="entry name" value="EXSB FAMILY PROTEIN"/>
    <property type="match status" value="1"/>
</dbReference>
<dbReference type="InterPro" id="IPR022310">
    <property type="entry name" value="NAD/GMP_synthase"/>
</dbReference>
<organism evidence="3 4">
    <name type="scientific">Liquorilactobacillus oeni DSM 19972</name>
    <dbReference type="NCBI Taxonomy" id="1423777"/>
    <lineage>
        <taxon>Bacteria</taxon>
        <taxon>Bacillati</taxon>
        <taxon>Bacillota</taxon>
        <taxon>Bacilli</taxon>
        <taxon>Lactobacillales</taxon>
        <taxon>Lactobacillaceae</taxon>
        <taxon>Liquorilactobacillus</taxon>
    </lineage>
</organism>
<accession>A0A0R1MDQ6</accession>
<dbReference type="AlphaFoldDB" id="A0A0R1MDQ6"/>
<dbReference type="Gene3D" id="3.40.50.620">
    <property type="entry name" value="HUPs"/>
    <property type="match status" value="1"/>
</dbReference>
<evidence type="ECO:0000256" key="1">
    <source>
        <dbReference type="PIRSR" id="PIRSR006661-1"/>
    </source>
</evidence>
<dbReference type="PIRSF" id="PIRSF006661">
    <property type="entry name" value="PP-lp_UCP006661"/>
    <property type="match status" value="1"/>
</dbReference>
<evidence type="ECO:0000259" key="2">
    <source>
        <dbReference type="Pfam" id="PF02540"/>
    </source>
</evidence>
<dbReference type="PATRIC" id="fig|1423777.3.peg.676"/>
<name>A0A0R1MDQ6_9LACO</name>
<dbReference type="OrthoDB" id="9776919at2"/>
<proteinExistence type="predicted"/>
<dbReference type="CDD" id="cd01990">
    <property type="entry name" value="LarE-like"/>
    <property type="match status" value="1"/>
</dbReference>
<dbReference type="InterPro" id="IPR014729">
    <property type="entry name" value="Rossmann-like_a/b/a_fold"/>
</dbReference>
<sequence>MKTLAEKENKLQNALADYDRIVVGFSGGIDSTVVLKEALNALGKQNVLAVVANSELFADEEYKKAIKLANELGAQVQGIQLDYLAEEHVKNNTPESWYYMKKIFYQELNKVAVQFKASAALDGMIMDDNADFRPGLRARDEEGAVSVLQLAEMYKSEVRELAQKLGLKNWNKVASCSVSSRFPYYTELTSEKVQRVLAAEASLRGRGFATVRVRVHDQIARIEVPAADLATLISQKDAIAQELQKLGYEYVTVDLQNFESGRMNKTLSATEKKKVLVG</sequence>
<evidence type="ECO:0000313" key="3">
    <source>
        <dbReference type="EMBL" id="KRL05897.1"/>
    </source>
</evidence>
<dbReference type="InterPro" id="IPR052188">
    <property type="entry name" value="Ni-pincer_cofactor_biosynth"/>
</dbReference>
<keyword evidence="4" id="KW-1185">Reference proteome</keyword>
<comment type="caution">
    <text evidence="3">The sequence shown here is derived from an EMBL/GenBank/DDBJ whole genome shotgun (WGS) entry which is preliminary data.</text>
</comment>
<gene>
    <name evidence="3" type="ORF">FD46_GL000657</name>
</gene>
<feature type="domain" description="NAD/GMP synthase" evidence="2">
    <location>
        <begin position="17"/>
        <end position="166"/>
    </location>
</feature>
<dbReference type="GO" id="GO:0016783">
    <property type="term" value="F:sulfurtransferase activity"/>
    <property type="evidence" value="ECO:0007669"/>
    <property type="project" value="InterPro"/>
</dbReference>
<dbReference type="NCBIfam" id="TIGR00268">
    <property type="entry name" value="ATP-dependent sacrificial sulfur transferase LarE"/>
    <property type="match status" value="1"/>
</dbReference>
<feature type="active site" description="Nucleophile and sulfur donor" evidence="1">
    <location>
        <position position="176"/>
    </location>
</feature>
<evidence type="ECO:0000313" key="4">
    <source>
        <dbReference type="Proteomes" id="UP000051686"/>
    </source>
</evidence>
<dbReference type="PANTHER" id="PTHR43169:SF2">
    <property type="entry name" value="NAD_GMP SYNTHASE DOMAIN-CONTAINING PROTEIN"/>
    <property type="match status" value="1"/>
</dbReference>
<dbReference type="STRING" id="1423777.FD46_GL000657"/>
<dbReference type="Pfam" id="PF02540">
    <property type="entry name" value="NAD_synthase"/>
    <property type="match status" value="1"/>
</dbReference>
<dbReference type="InterPro" id="IPR005232">
    <property type="entry name" value="LarE"/>
</dbReference>
<dbReference type="GO" id="GO:0006163">
    <property type="term" value="P:purine nucleotide metabolic process"/>
    <property type="evidence" value="ECO:0007669"/>
    <property type="project" value="UniProtKB-ARBA"/>
</dbReference>
<dbReference type="EMBL" id="AZEH01000020">
    <property type="protein sequence ID" value="KRL05897.1"/>
    <property type="molecule type" value="Genomic_DNA"/>
</dbReference>
<dbReference type="RefSeq" id="WP_057895618.1">
    <property type="nucleotide sequence ID" value="NZ_AZEH01000020.1"/>
</dbReference>
<reference evidence="3 4" key="1">
    <citation type="journal article" date="2015" name="Genome Announc.">
        <title>Expanding the biotechnology potential of lactobacilli through comparative genomics of 213 strains and associated genera.</title>
        <authorList>
            <person name="Sun Z."/>
            <person name="Harris H.M."/>
            <person name="McCann A."/>
            <person name="Guo C."/>
            <person name="Argimon S."/>
            <person name="Zhang W."/>
            <person name="Yang X."/>
            <person name="Jeffery I.B."/>
            <person name="Cooney J.C."/>
            <person name="Kagawa T.F."/>
            <person name="Liu W."/>
            <person name="Song Y."/>
            <person name="Salvetti E."/>
            <person name="Wrobel A."/>
            <person name="Rasinkangas P."/>
            <person name="Parkhill J."/>
            <person name="Rea M.C."/>
            <person name="O'Sullivan O."/>
            <person name="Ritari J."/>
            <person name="Douillard F.P."/>
            <person name="Paul Ross R."/>
            <person name="Yang R."/>
            <person name="Briner A.E."/>
            <person name="Felis G.E."/>
            <person name="de Vos W.M."/>
            <person name="Barrangou R."/>
            <person name="Klaenhammer T.R."/>
            <person name="Caufield P.W."/>
            <person name="Cui Y."/>
            <person name="Zhang H."/>
            <person name="O'Toole P.W."/>
        </authorList>
    </citation>
    <scope>NUCLEOTIDE SEQUENCE [LARGE SCALE GENOMIC DNA]</scope>
    <source>
        <strain evidence="3 4">DSM 19972</strain>
    </source>
</reference>
<dbReference type="Proteomes" id="UP000051686">
    <property type="component" value="Unassembled WGS sequence"/>
</dbReference>